<dbReference type="RefSeq" id="WP_110271253.1">
    <property type="nucleotide sequence ID" value="NZ_CP029289.2"/>
</dbReference>
<gene>
    <name evidence="6" type="ORF">DFR85_12985</name>
</gene>
<feature type="transmembrane region" description="Helical" evidence="4">
    <location>
        <begin position="238"/>
        <end position="261"/>
    </location>
</feature>
<organism evidence="6 7">
    <name type="scientific">Acidianus brierleyi</name>
    <dbReference type="NCBI Taxonomy" id="41673"/>
    <lineage>
        <taxon>Archaea</taxon>
        <taxon>Thermoproteota</taxon>
        <taxon>Thermoprotei</taxon>
        <taxon>Sulfolobales</taxon>
        <taxon>Sulfolobaceae</taxon>
        <taxon>Acidianus</taxon>
    </lineage>
</organism>
<dbReference type="AlphaFoldDB" id="A0A2U9IHC7"/>
<name>A0A2U9IHC7_9CREN</name>
<dbReference type="InterPro" id="IPR036259">
    <property type="entry name" value="MFS_trans_sf"/>
</dbReference>
<dbReference type="InterPro" id="IPR011701">
    <property type="entry name" value="MFS"/>
</dbReference>
<evidence type="ECO:0000313" key="7">
    <source>
        <dbReference type="Proteomes" id="UP000248044"/>
    </source>
</evidence>
<feature type="transmembrane region" description="Helical" evidence="4">
    <location>
        <begin position="304"/>
        <end position="322"/>
    </location>
</feature>
<feature type="transmembrane region" description="Helical" evidence="4">
    <location>
        <begin position="392"/>
        <end position="411"/>
    </location>
</feature>
<dbReference type="KEGG" id="abri:DFR85_12985"/>
<reference evidence="6 7" key="1">
    <citation type="submission" date="2018-05" db="EMBL/GenBank/DDBJ databases">
        <title>Complete Genome Sequences of Extremely Thermoacidophilic, Metal-Mobilizing Type-Strain Members of the Archaeal Family Sulfolobaceae: Acidianus brierleyi DSM-1651T, Acidianus sulfidivorans DSM-18786T, Metallosphaera hakonensis DSM-7519T, and Metallosphaera prunae DSM-10039T.</title>
        <authorList>
            <person name="Counts J.A."/>
            <person name="Kelly R.M."/>
        </authorList>
    </citation>
    <scope>NUCLEOTIDE SEQUENCE [LARGE SCALE GENOMIC DNA]</scope>
    <source>
        <strain evidence="6 7">DSM 1651</strain>
    </source>
</reference>
<feature type="transmembrane region" description="Helical" evidence="4">
    <location>
        <begin position="361"/>
        <end position="386"/>
    </location>
</feature>
<feature type="domain" description="Major facilitator superfamily (MFS) profile" evidence="5">
    <location>
        <begin position="14"/>
        <end position="415"/>
    </location>
</feature>
<dbReference type="InterPro" id="IPR020846">
    <property type="entry name" value="MFS_dom"/>
</dbReference>
<evidence type="ECO:0000256" key="3">
    <source>
        <dbReference type="ARBA" id="ARBA00022475"/>
    </source>
</evidence>
<dbReference type="EMBL" id="CP029289">
    <property type="protein sequence ID" value="AWR95375.1"/>
    <property type="molecule type" value="Genomic_DNA"/>
</dbReference>
<feature type="transmembrane region" description="Helical" evidence="4">
    <location>
        <begin position="87"/>
        <end position="118"/>
    </location>
</feature>
<evidence type="ECO:0000256" key="1">
    <source>
        <dbReference type="ARBA" id="ARBA00004651"/>
    </source>
</evidence>
<dbReference type="GeneID" id="36833087"/>
<dbReference type="PANTHER" id="PTHR43045">
    <property type="entry name" value="SHIKIMATE TRANSPORTER"/>
    <property type="match status" value="1"/>
</dbReference>
<keyword evidence="2" id="KW-0813">Transport</keyword>
<feature type="transmembrane region" description="Helical" evidence="4">
    <location>
        <begin position="12"/>
        <end position="40"/>
    </location>
</feature>
<dbReference type="OrthoDB" id="44119at2157"/>
<proteinExistence type="predicted"/>
<feature type="transmembrane region" description="Helical" evidence="4">
    <location>
        <begin position="52"/>
        <end position="75"/>
    </location>
</feature>
<dbReference type="Pfam" id="PF07690">
    <property type="entry name" value="MFS_1"/>
    <property type="match status" value="1"/>
</dbReference>
<dbReference type="GO" id="GO:0022857">
    <property type="term" value="F:transmembrane transporter activity"/>
    <property type="evidence" value="ECO:0007669"/>
    <property type="project" value="InterPro"/>
</dbReference>
<dbReference type="Proteomes" id="UP000248044">
    <property type="component" value="Chromosome"/>
</dbReference>
<dbReference type="Gene3D" id="1.20.1250.20">
    <property type="entry name" value="MFS general substrate transporter like domains"/>
    <property type="match status" value="2"/>
</dbReference>
<feature type="transmembrane region" description="Helical" evidence="4">
    <location>
        <begin position="153"/>
        <end position="172"/>
    </location>
</feature>
<protein>
    <recommendedName>
        <fullName evidence="5">Major facilitator superfamily (MFS) profile domain-containing protein</fullName>
    </recommendedName>
</protein>
<dbReference type="GO" id="GO:0005886">
    <property type="term" value="C:plasma membrane"/>
    <property type="evidence" value="ECO:0007669"/>
    <property type="project" value="UniProtKB-SubCell"/>
</dbReference>
<keyword evidence="4" id="KW-1133">Transmembrane helix</keyword>
<evidence type="ECO:0000256" key="4">
    <source>
        <dbReference type="SAM" id="Phobius"/>
    </source>
</evidence>
<accession>A0A2U9IHC7</accession>
<dbReference type="PANTHER" id="PTHR43045:SF1">
    <property type="entry name" value="SHIKIMATE TRANSPORTER"/>
    <property type="match status" value="1"/>
</dbReference>
<evidence type="ECO:0000259" key="5">
    <source>
        <dbReference type="PROSITE" id="PS50850"/>
    </source>
</evidence>
<feature type="transmembrane region" description="Helical" evidence="4">
    <location>
        <begin position="124"/>
        <end position="141"/>
    </location>
</feature>
<evidence type="ECO:0000256" key="2">
    <source>
        <dbReference type="ARBA" id="ARBA00022448"/>
    </source>
</evidence>
<evidence type="ECO:0000313" key="6">
    <source>
        <dbReference type="EMBL" id="AWR95375.1"/>
    </source>
</evidence>
<dbReference type="SUPFAM" id="SSF103473">
    <property type="entry name" value="MFS general substrate transporter"/>
    <property type="match status" value="1"/>
</dbReference>
<keyword evidence="4" id="KW-0472">Membrane</keyword>
<feature type="transmembrane region" description="Helical" evidence="4">
    <location>
        <begin position="273"/>
        <end position="292"/>
    </location>
</feature>
<dbReference type="PROSITE" id="PS50850">
    <property type="entry name" value="MFS"/>
    <property type="match status" value="1"/>
</dbReference>
<comment type="subcellular location">
    <subcellularLocation>
        <location evidence="1">Cell membrane</location>
        <topology evidence="1">Multi-pass membrane protein</topology>
    </subcellularLocation>
</comment>
<keyword evidence="3" id="KW-1003">Cell membrane</keyword>
<keyword evidence="7" id="KW-1185">Reference proteome</keyword>
<keyword evidence="4" id="KW-0812">Transmembrane</keyword>
<sequence length="421" mass="45657">MKYTKLPSKFIKVVVFLSTIGLIIEAYDFFSIGIISTAIWPYVFFKGVSSSAIAFSIFAYATILIGRPVGGAIFGHFGDKIGRKFSMFWSLFLSGIAMLLVALIPPIGIIAILLIAILRFAQGLGLGGDGGSSIVLSFEYANKGDKTGYFMSFPMAAAILGILLGLVGVILSENLESKIFLLSYGWRILIGIGSIALMVSAYLRMKVVESLDFKELSREGNVDPSPIKSAFKTCWKKIVLLTLGMAYFPVMLNFVLYPYSIELYTKLGFVEKQVMMVFLVGSIIAFAFTLLGGYLGDKYGWKKIVLISAIGSLVTLPILLLHNLLGLIPLYVLSSLGWGAMGMYASEFIVKLRNTSAGTVFGLIGLFPAVLLLVVLPLSITIYGIVGSFMPIMTISEAITVISIVSIFTLMRGNKNEGSIS</sequence>
<feature type="transmembrane region" description="Helical" evidence="4">
    <location>
        <begin position="328"/>
        <end position="349"/>
    </location>
</feature>
<feature type="transmembrane region" description="Helical" evidence="4">
    <location>
        <begin position="184"/>
        <end position="203"/>
    </location>
</feature>